<protein>
    <submittedName>
        <fullName evidence="1">Uncharacterized protein</fullName>
    </submittedName>
</protein>
<evidence type="ECO:0000313" key="1">
    <source>
        <dbReference type="EMBL" id="CEG44910.1"/>
    </source>
</evidence>
<organism evidence="1 2">
    <name type="scientific">Plasmopara halstedii</name>
    <name type="common">Downy mildew of sunflower</name>
    <dbReference type="NCBI Taxonomy" id="4781"/>
    <lineage>
        <taxon>Eukaryota</taxon>
        <taxon>Sar</taxon>
        <taxon>Stramenopiles</taxon>
        <taxon>Oomycota</taxon>
        <taxon>Peronosporomycetes</taxon>
        <taxon>Peronosporales</taxon>
        <taxon>Peronosporaceae</taxon>
        <taxon>Plasmopara</taxon>
    </lineage>
</organism>
<name>A0A0P1AUT2_PLAHL</name>
<evidence type="ECO:0000313" key="2">
    <source>
        <dbReference type="Proteomes" id="UP000054928"/>
    </source>
</evidence>
<dbReference type="RefSeq" id="XP_024581279.1">
    <property type="nucleotide sequence ID" value="XM_024731064.1"/>
</dbReference>
<dbReference type="AlphaFoldDB" id="A0A0P1AUT2"/>
<accession>A0A0P1AUT2</accession>
<dbReference type="GeneID" id="36396292"/>
<dbReference type="Proteomes" id="UP000054928">
    <property type="component" value="Unassembled WGS sequence"/>
</dbReference>
<sequence length="54" mass="6301">MHDPEEINLSNVEKKKRSSAKQLRCFEDVVIMEKRISQRAVMTKPRVVGCDDRV</sequence>
<proteinExistence type="predicted"/>
<keyword evidence="2" id="KW-1185">Reference proteome</keyword>
<reference evidence="2" key="1">
    <citation type="submission" date="2014-09" db="EMBL/GenBank/DDBJ databases">
        <authorList>
            <person name="Sharma Rahul"/>
            <person name="Thines Marco"/>
        </authorList>
    </citation>
    <scope>NUCLEOTIDE SEQUENCE [LARGE SCALE GENOMIC DNA]</scope>
</reference>
<dbReference type="EMBL" id="CCYD01001336">
    <property type="protein sequence ID" value="CEG44910.1"/>
    <property type="molecule type" value="Genomic_DNA"/>
</dbReference>